<dbReference type="AlphaFoldDB" id="A0A1H0QBS9"/>
<evidence type="ECO:0000256" key="3">
    <source>
        <dbReference type="ARBA" id="ARBA00012438"/>
    </source>
</evidence>
<feature type="domain" description="Histidine kinase" evidence="15">
    <location>
        <begin position="259"/>
        <end position="474"/>
    </location>
</feature>
<evidence type="ECO:0000256" key="9">
    <source>
        <dbReference type="ARBA" id="ARBA00022777"/>
    </source>
</evidence>
<dbReference type="PANTHER" id="PTHR45528">
    <property type="entry name" value="SENSOR HISTIDINE KINASE CPXA"/>
    <property type="match status" value="1"/>
</dbReference>
<proteinExistence type="predicted"/>
<dbReference type="PROSITE" id="PS50885">
    <property type="entry name" value="HAMP"/>
    <property type="match status" value="1"/>
</dbReference>
<dbReference type="InterPro" id="IPR036097">
    <property type="entry name" value="HisK_dim/P_sf"/>
</dbReference>
<dbReference type="Gene3D" id="1.10.287.130">
    <property type="match status" value="1"/>
</dbReference>
<keyword evidence="8" id="KW-0547">Nucleotide-binding</keyword>
<dbReference type="Pfam" id="PF00672">
    <property type="entry name" value="HAMP"/>
    <property type="match status" value="1"/>
</dbReference>
<keyword evidence="7 14" id="KW-0812">Transmembrane</keyword>
<dbReference type="PROSITE" id="PS50109">
    <property type="entry name" value="HIS_KIN"/>
    <property type="match status" value="1"/>
</dbReference>
<dbReference type="SUPFAM" id="SSF158472">
    <property type="entry name" value="HAMP domain-like"/>
    <property type="match status" value="1"/>
</dbReference>
<evidence type="ECO:0000256" key="1">
    <source>
        <dbReference type="ARBA" id="ARBA00000085"/>
    </source>
</evidence>
<dbReference type="SMART" id="SM00388">
    <property type="entry name" value="HisKA"/>
    <property type="match status" value="1"/>
</dbReference>
<feature type="domain" description="HAMP" evidence="16">
    <location>
        <begin position="199"/>
        <end position="251"/>
    </location>
</feature>
<dbReference type="InterPro" id="IPR050398">
    <property type="entry name" value="HssS/ArlS-like"/>
</dbReference>
<evidence type="ECO:0000259" key="15">
    <source>
        <dbReference type="PROSITE" id="PS50109"/>
    </source>
</evidence>
<dbReference type="EMBL" id="FNJM01000002">
    <property type="protein sequence ID" value="SDP14823.1"/>
    <property type="molecule type" value="Genomic_DNA"/>
</dbReference>
<dbReference type="SMART" id="SM00304">
    <property type="entry name" value="HAMP"/>
    <property type="match status" value="1"/>
</dbReference>
<dbReference type="Gene3D" id="3.30.565.10">
    <property type="entry name" value="Histidine kinase-like ATPase, C-terminal domain"/>
    <property type="match status" value="1"/>
</dbReference>
<dbReference type="InterPro" id="IPR005467">
    <property type="entry name" value="His_kinase_dom"/>
</dbReference>
<dbReference type="Proteomes" id="UP000198597">
    <property type="component" value="Unassembled WGS sequence"/>
</dbReference>
<dbReference type="PANTHER" id="PTHR45528:SF1">
    <property type="entry name" value="SENSOR HISTIDINE KINASE CPXA"/>
    <property type="match status" value="1"/>
</dbReference>
<keyword evidence="18" id="KW-1185">Reference proteome</keyword>
<dbReference type="CDD" id="cd06225">
    <property type="entry name" value="HAMP"/>
    <property type="match status" value="1"/>
</dbReference>
<evidence type="ECO:0000259" key="16">
    <source>
        <dbReference type="PROSITE" id="PS50885"/>
    </source>
</evidence>
<dbReference type="GO" id="GO:0005524">
    <property type="term" value="F:ATP binding"/>
    <property type="evidence" value="ECO:0007669"/>
    <property type="project" value="UniProtKB-KW"/>
</dbReference>
<dbReference type="SUPFAM" id="SSF47384">
    <property type="entry name" value="Homodimeric domain of signal transducing histidine kinase"/>
    <property type="match status" value="1"/>
</dbReference>
<evidence type="ECO:0000313" key="18">
    <source>
        <dbReference type="Proteomes" id="UP000198597"/>
    </source>
</evidence>
<evidence type="ECO:0000256" key="13">
    <source>
        <dbReference type="ARBA" id="ARBA00023136"/>
    </source>
</evidence>
<evidence type="ECO:0000256" key="14">
    <source>
        <dbReference type="SAM" id="Phobius"/>
    </source>
</evidence>
<keyword evidence="10" id="KW-0067">ATP-binding</keyword>
<keyword evidence="4" id="KW-1003">Cell membrane</keyword>
<evidence type="ECO:0000256" key="10">
    <source>
        <dbReference type="ARBA" id="ARBA00022840"/>
    </source>
</evidence>
<comment type="catalytic activity">
    <reaction evidence="1">
        <text>ATP + protein L-histidine = ADP + protein N-phospho-L-histidine.</text>
        <dbReference type="EC" id="2.7.13.3"/>
    </reaction>
</comment>
<reference evidence="17 18" key="1">
    <citation type="submission" date="2016-10" db="EMBL/GenBank/DDBJ databases">
        <authorList>
            <person name="de Groot N.N."/>
        </authorList>
    </citation>
    <scope>NUCLEOTIDE SEQUENCE [LARGE SCALE GENOMIC DNA]</scope>
    <source>
        <strain evidence="17 18">DSM 12272</strain>
    </source>
</reference>
<dbReference type="SUPFAM" id="SSF55874">
    <property type="entry name" value="ATPase domain of HSP90 chaperone/DNA topoisomerase II/histidine kinase"/>
    <property type="match status" value="1"/>
</dbReference>
<name>A0A1H0QBS9_9CLOT</name>
<dbReference type="InterPro" id="IPR003594">
    <property type="entry name" value="HATPase_dom"/>
</dbReference>
<keyword evidence="9 17" id="KW-0418">Kinase</keyword>
<organism evidence="17 18">
    <name type="scientific">Clostridium gasigenes</name>
    <dbReference type="NCBI Taxonomy" id="94869"/>
    <lineage>
        <taxon>Bacteria</taxon>
        <taxon>Bacillati</taxon>
        <taxon>Bacillota</taxon>
        <taxon>Clostridia</taxon>
        <taxon>Eubacteriales</taxon>
        <taxon>Clostridiaceae</taxon>
        <taxon>Clostridium</taxon>
    </lineage>
</organism>
<dbReference type="Pfam" id="PF02518">
    <property type="entry name" value="HATPase_c"/>
    <property type="match status" value="1"/>
</dbReference>
<dbReference type="CDD" id="cd00082">
    <property type="entry name" value="HisKA"/>
    <property type="match status" value="1"/>
</dbReference>
<evidence type="ECO:0000256" key="2">
    <source>
        <dbReference type="ARBA" id="ARBA00004651"/>
    </source>
</evidence>
<comment type="subcellular location">
    <subcellularLocation>
        <location evidence="2">Cell membrane</location>
        <topology evidence="2">Multi-pass membrane protein</topology>
    </subcellularLocation>
</comment>
<dbReference type="OrthoDB" id="9786919at2"/>
<dbReference type="InterPro" id="IPR036890">
    <property type="entry name" value="HATPase_C_sf"/>
</dbReference>
<dbReference type="GO" id="GO:0005886">
    <property type="term" value="C:plasma membrane"/>
    <property type="evidence" value="ECO:0007669"/>
    <property type="project" value="UniProtKB-SubCell"/>
</dbReference>
<dbReference type="GO" id="GO:0000155">
    <property type="term" value="F:phosphorelay sensor kinase activity"/>
    <property type="evidence" value="ECO:0007669"/>
    <property type="project" value="InterPro"/>
</dbReference>
<evidence type="ECO:0000256" key="4">
    <source>
        <dbReference type="ARBA" id="ARBA00022475"/>
    </source>
</evidence>
<evidence type="ECO:0000256" key="8">
    <source>
        <dbReference type="ARBA" id="ARBA00022741"/>
    </source>
</evidence>
<feature type="transmembrane region" description="Helical" evidence="14">
    <location>
        <begin position="12"/>
        <end position="32"/>
    </location>
</feature>
<accession>A0A1H0QBS9</accession>
<gene>
    <name evidence="17" type="ORF">SAMN04488529_102294</name>
</gene>
<dbReference type="InterPro" id="IPR003661">
    <property type="entry name" value="HisK_dim/P_dom"/>
</dbReference>
<dbReference type="Pfam" id="PF00512">
    <property type="entry name" value="HisKA"/>
    <property type="match status" value="1"/>
</dbReference>
<sequence length="479" mass="54586">MLTIRRKYGVVLSLIFIVFIIISNIILTKFFYKNFKEYITNDMKKNYEVSLSSLNDYLAINNINKNEMTVSDLNNNVINFILNRAYCQGALYDLNGKLLLKGAINEKEIDLNIYGISEETLNIVKDNKAIIDIERRPNSIIGKVSHLIYGKNNQAIGVIMLTNSYEKDYIRNKNINELVNYIFTGLFLIILISIYFLSSKIVNPLILLKNKVSEVGKGSYPSKINITSNDEVGVLVDSFNLMSEKLKMKDEQEKNIFRNITHELKSPITSISGYAQILSEDNFQDEEFKVIAIKRIIFECKRMNELVGTLLDISKQISDLEDYSYANVNLKFILNDIVQAKLISIKEKSLEIINETNDISVKGNKQYLYILVNNLVENAVKYSNNNSKIVIKLKNINEHTIFSISSQGKVIPIEKKESIFEPFVKGDGTSENKKNSHGLGLYICKNIVEAHNATIEVEVDGTKSKFIVKFTNVNILETS</sequence>
<dbReference type="Gene3D" id="6.10.340.10">
    <property type="match status" value="1"/>
</dbReference>
<keyword evidence="6" id="KW-0808">Transferase</keyword>
<dbReference type="InterPro" id="IPR003660">
    <property type="entry name" value="HAMP_dom"/>
</dbReference>
<dbReference type="SMART" id="SM00387">
    <property type="entry name" value="HATPase_c"/>
    <property type="match status" value="1"/>
</dbReference>
<evidence type="ECO:0000256" key="12">
    <source>
        <dbReference type="ARBA" id="ARBA00023012"/>
    </source>
</evidence>
<keyword evidence="12" id="KW-0902">Two-component regulatory system</keyword>
<keyword evidence="11 14" id="KW-1133">Transmembrane helix</keyword>
<keyword evidence="5" id="KW-0597">Phosphoprotein</keyword>
<evidence type="ECO:0000313" key="17">
    <source>
        <dbReference type="EMBL" id="SDP14823.1"/>
    </source>
</evidence>
<protein>
    <recommendedName>
        <fullName evidence="3">histidine kinase</fullName>
        <ecNumber evidence="3">2.7.13.3</ecNumber>
    </recommendedName>
</protein>
<evidence type="ECO:0000256" key="5">
    <source>
        <dbReference type="ARBA" id="ARBA00022553"/>
    </source>
</evidence>
<dbReference type="EC" id="2.7.13.3" evidence="3"/>
<keyword evidence="13 14" id="KW-0472">Membrane</keyword>
<evidence type="ECO:0000256" key="7">
    <source>
        <dbReference type="ARBA" id="ARBA00022692"/>
    </source>
</evidence>
<dbReference type="STRING" id="94869.SAMN04488529_102294"/>
<evidence type="ECO:0000256" key="6">
    <source>
        <dbReference type="ARBA" id="ARBA00022679"/>
    </source>
</evidence>
<evidence type="ECO:0000256" key="11">
    <source>
        <dbReference type="ARBA" id="ARBA00022989"/>
    </source>
</evidence>
<feature type="transmembrane region" description="Helical" evidence="14">
    <location>
        <begin position="178"/>
        <end position="197"/>
    </location>
</feature>